<evidence type="ECO:0000256" key="6">
    <source>
        <dbReference type="ARBA" id="ARBA00022763"/>
    </source>
</evidence>
<dbReference type="RefSeq" id="WP_108577466.1">
    <property type="nucleotide sequence ID" value="NZ_CP026952.1"/>
</dbReference>
<dbReference type="Pfam" id="PF02870">
    <property type="entry name" value="Methyltransf_1N"/>
    <property type="match status" value="1"/>
</dbReference>
<dbReference type="PANTHER" id="PTHR10815:SF5">
    <property type="entry name" value="METHYLATED-DNA--PROTEIN-CYSTEINE METHYLTRANSFERASE"/>
    <property type="match status" value="1"/>
</dbReference>
<comment type="miscellaneous">
    <text evidence="9">This enzyme catalyzes only one turnover and therefore is not strictly catalytic. According to one definition, an enzyme is a biocatalyst that acts repeatedly and over many reaction cycles.</text>
</comment>
<dbReference type="GO" id="GO:0003908">
    <property type="term" value="F:methylated-DNA-[protein]-cysteine S-methyltransferase activity"/>
    <property type="evidence" value="ECO:0007669"/>
    <property type="project" value="UniProtKB-UniRule"/>
</dbReference>
<accession>A0A2S0WKQ7</accession>
<evidence type="ECO:0000313" key="12">
    <source>
        <dbReference type="EMBL" id="AWB91820.1"/>
    </source>
</evidence>
<keyword evidence="4 9" id="KW-0489">Methyltransferase</keyword>
<dbReference type="GO" id="GO:0005737">
    <property type="term" value="C:cytoplasm"/>
    <property type="evidence" value="ECO:0007669"/>
    <property type="project" value="UniProtKB-SubCell"/>
</dbReference>
<comment type="similarity">
    <text evidence="2 9">Belongs to the MGMT family.</text>
</comment>
<dbReference type="PANTHER" id="PTHR10815">
    <property type="entry name" value="METHYLATED-DNA--PROTEIN-CYSTEINE METHYLTRANSFERASE"/>
    <property type="match status" value="1"/>
</dbReference>
<organism evidence="12 13">
    <name type="scientific">Aeromicrobium chenweiae</name>
    <dbReference type="NCBI Taxonomy" id="2079793"/>
    <lineage>
        <taxon>Bacteria</taxon>
        <taxon>Bacillati</taxon>
        <taxon>Actinomycetota</taxon>
        <taxon>Actinomycetes</taxon>
        <taxon>Propionibacteriales</taxon>
        <taxon>Nocardioidaceae</taxon>
        <taxon>Aeromicrobium</taxon>
    </lineage>
</organism>
<name>A0A2S0WKQ7_9ACTN</name>
<dbReference type="Pfam" id="PF01035">
    <property type="entry name" value="DNA_binding_1"/>
    <property type="match status" value="1"/>
</dbReference>
<dbReference type="InterPro" id="IPR008332">
    <property type="entry name" value="MethylG_MeTrfase_N"/>
</dbReference>
<dbReference type="Gene3D" id="1.10.10.10">
    <property type="entry name" value="Winged helix-like DNA-binding domain superfamily/Winged helix DNA-binding domain"/>
    <property type="match status" value="1"/>
</dbReference>
<dbReference type="GO" id="GO:0032259">
    <property type="term" value="P:methylation"/>
    <property type="evidence" value="ECO:0007669"/>
    <property type="project" value="UniProtKB-KW"/>
</dbReference>
<dbReference type="FunFam" id="1.10.10.10:FF:000214">
    <property type="entry name" value="Methylated-DNA--protein-cysteine methyltransferase"/>
    <property type="match status" value="1"/>
</dbReference>
<evidence type="ECO:0000256" key="5">
    <source>
        <dbReference type="ARBA" id="ARBA00022679"/>
    </source>
</evidence>
<gene>
    <name evidence="12" type="ORF">C3E78_06140</name>
</gene>
<feature type="active site" description="Nucleophile; methyl group acceptor" evidence="9">
    <location>
        <position position="122"/>
    </location>
</feature>
<dbReference type="EMBL" id="CP026952">
    <property type="protein sequence ID" value="AWB91820.1"/>
    <property type="molecule type" value="Genomic_DNA"/>
</dbReference>
<dbReference type="SUPFAM" id="SSF53155">
    <property type="entry name" value="Methylated DNA-protein cysteine methyltransferase domain"/>
    <property type="match status" value="1"/>
</dbReference>
<evidence type="ECO:0000256" key="4">
    <source>
        <dbReference type="ARBA" id="ARBA00022603"/>
    </source>
</evidence>
<keyword evidence="7 9" id="KW-0234">DNA repair</keyword>
<dbReference type="SUPFAM" id="SSF46767">
    <property type="entry name" value="Methylated DNA-protein cysteine methyltransferase, C-terminal domain"/>
    <property type="match status" value="1"/>
</dbReference>
<comment type="catalytic activity">
    <reaction evidence="1 9">
        <text>a 4-O-methyl-thymidine in DNA + L-cysteinyl-[protein] = a thymidine in DNA + S-methyl-L-cysteinyl-[protein]</text>
        <dbReference type="Rhea" id="RHEA:53428"/>
        <dbReference type="Rhea" id="RHEA-COMP:10131"/>
        <dbReference type="Rhea" id="RHEA-COMP:10132"/>
        <dbReference type="Rhea" id="RHEA-COMP:13555"/>
        <dbReference type="Rhea" id="RHEA-COMP:13556"/>
        <dbReference type="ChEBI" id="CHEBI:29950"/>
        <dbReference type="ChEBI" id="CHEBI:82612"/>
        <dbReference type="ChEBI" id="CHEBI:137386"/>
        <dbReference type="ChEBI" id="CHEBI:137387"/>
        <dbReference type="EC" id="2.1.1.63"/>
    </reaction>
</comment>
<evidence type="ECO:0000259" key="10">
    <source>
        <dbReference type="Pfam" id="PF01035"/>
    </source>
</evidence>
<dbReference type="HAMAP" id="MF_00772">
    <property type="entry name" value="OGT"/>
    <property type="match status" value="1"/>
</dbReference>
<keyword evidence="6 9" id="KW-0227">DNA damage</keyword>
<protein>
    <recommendedName>
        <fullName evidence="9">Methylated-DNA--protein-cysteine methyltransferase</fullName>
        <ecNumber evidence="9">2.1.1.63</ecNumber>
    </recommendedName>
    <alternativeName>
        <fullName evidence="9">6-O-methylguanine-DNA methyltransferase</fullName>
        <shortName evidence="9">MGMT</shortName>
    </alternativeName>
    <alternativeName>
        <fullName evidence="9">O-6-methylguanine-DNA-alkyltransferase</fullName>
    </alternativeName>
</protein>
<evidence type="ECO:0000313" key="13">
    <source>
        <dbReference type="Proteomes" id="UP000244384"/>
    </source>
</evidence>
<dbReference type="InterPro" id="IPR014048">
    <property type="entry name" value="MethylDNA_cys_MeTrfase_DNA-bd"/>
</dbReference>
<dbReference type="AlphaFoldDB" id="A0A2S0WKQ7"/>
<dbReference type="PROSITE" id="PS00374">
    <property type="entry name" value="MGMT"/>
    <property type="match status" value="1"/>
</dbReference>
<dbReference type="CDD" id="cd06445">
    <property type="entry name" value="ATase"/>
    <property type="match status" value="1"/>
</dbReference>
<dbReference type="OrthoDB" id="9802228at2"/>
<evidence type="ECO:0000256" key="3">
    <source>
        <dbReference type="ARBA" id="ARBA00022490"/>
    </source>
</evidence>
<dbReference type="InterPro" id="IPR036631">
    <property type="entry name" value="MGMT_N_sf"/>
</dbReference>
<dbReference type="Gene3D" id="3.30.160.70">
    <property type="entry name" value="Methylated DNA-protein cysteine methyltransferase domain"/>
    <property type="match status" value="1"/>
</dbReference>
<dbReference type="GO" id="GO:0006307">
    <property type="term" value="P:DNA alkylation repair"/>
    <property type="evidence" value="ECO:0007669"/>
    <property type="project" value="UniProtKB-UniRule"/>
</dbReference>
<dbReference type="Proteomes" id="UP000244384">
    <property type="component" value="Chromosome"/>
</dbReference>
<feature type="domain" description="Methylated-DNA-[protein]-cysteine S-methyltransferase DNA binding" evidence="10">
    <location>
        <begin position="70"/>
        <end position="150"/>
    </location>
</feature>
<comment type="catalytic activity">
    <reaction evidence="8 9">
        <text>a 6-O-methyl-2'-deoxyguanosine in DNA + L-cysteinyl-[protein] = S-methyl-L-cysteinyl-[protein] + a 2'-deoxyguanosine in DNA</text>
        <dbReference type="Rhea" id="RHEA:24000"/>
        <dbReference type="Rhea" id="RHEA-COMP:10131"/>
        <dbReference type="Rhea" id="RHEA-COMP:10132"/>
        <dbReference type="Rhea" id="RHEA-COMP:11367"/>
        <dbReference type="Rhea" id="RHEA-COMP:11368"/>
        <dbReference type="ChEBI" id="CHEBI:29950"/>
        <dbReference type="ChEBI" id="CHEBI:82612"/>
        <dbReference type="ChEBI" id="CHEBI:85445"/>
        <dbReference type="ChEBI" id="CHEBI:85448"/>
        <dbReference type="EC" id="2.1.1.63"/>
    </reaction>
</comment>
<dbReference type="InterPro" id="IPR023546">
    <property type="entry name" value="MGMT"/>
</dbReference>
<evidence type="ECO:0000256" key="7">
    <source>
        <dbReference type="ARBA" id="ARBA00023204"/>
    </source>
</evidence>
<keyword evidence="5 9" id="KW-0808">Transferase</keyword>
<comment type="subcellular location">
    <subcellularLocation>
        <location evidence="9">Cytoplasm</location>
    </subcellularLocation>
</comment>
<sequence length="154" mass="16793">MTTRWMDSPIGGLRLHTSAGLVTAIRFDAPEPRGRRVGDPLLDRAEQQLAEYFAGERTAFDLPLASDGTEFQKKVWAELQRIPYGETASYGDIARRLGYEPVISRAVGAANGANPIPIVVPCHRVIGSNGTLTGYAGGVERKRTLLDLERPGLF</sequence>
<dbReference type="KEGG" id="aez:C3E78_06140"/>
<feature type="domain" description="Methylguanine DNA methyltransferase ribonuclease-like" evidence="11">
    <location>
        <begin position="6"/>
        <end position="65"/>
    </location>
</feature>
<proteinExistence type="inferred from homology"/>
<dbReference type="InterPro" id="IPR001497">
    <property type="entry name" value="MethylDNA_cys_MeTrfase_AS"/>
</dbReference>
<keyword evidence="13" id="KW-1185">Reference proteome</keyword>
<keyword evidence="3 9" id="KW-0963">Cytoplasm</keyword>
<evidence type="ECO:0000256" key="9">
    <source>
        <dbReference type="HAMAP-Rule" id="MF_00772"/>
    </source>
</evidence>
<reference evidence="13" key="1">
    <citation type="submission" date="2018-01" db="EMBL/GenBank/DDBJ databases">
        <authorList>
            <person name="Li J."/>
        </authorList>
    </citation>
    <scope>NUCLEOTIDE SEQUENCE [LARGE SCALE GENOMIC DNA]</scope>
    <source>
        <strain evidence="13">592</strain>
    </source>
</reference>
<evidence type="ECO:0000256" key="1">
    <source>
        <dbReference type="ARBA" id="ARBA00001286"/>
    </source>
</evidence>
<dbReference type="NCBIfam" id="TIGR00589">
    <property type="entry name" value="ogt"/>
    <property type="match status" value="1"/>
</dbReference>
<accession>A0A5F2ESM8</accession>
<comment type="function">
    <text evidence="9">Involved in the cellular defense against the biological effects of O6-methylguanine (O6-MeG) and O4-methylthymine (O4-MeT) in DNA. Repairs the methylated nucleobase in DNA by stoichiometrically transferring the methyl group to a cysteine residue in the enzyme. This is a suicide reaction: the enzyme is irreversibly inactivated.</text>
</comment>
<dbReference type="EC" id="2.1.1.63" evidence="9"/>
<evidence type="ECO:0000256" key="2">
    <source>
        <dbReference type="ARBA" id="ARBA00008711"/>
    </source>
</evidence>
<evidence type="ECO:0000256" key="8">
    <source>
        <dbReference type="ARBA" id="ARBA00049348"/>
    </source>
</evidence>
<dbReference type="InterPro" id="IPR036217">
    <property type="entry name" value="MethylDNA_cys_MeTrfase_DNAb"/>
</dbReference>
<evidence type="ECO:0000259" key="11">
    <source>
        <dbReference type="Pfam" id="PF02870"/>
    </source>
</evidence>
<dbReference type="InterPro" id="IPR036388">
    <property type="entry name" value="WH-like_DNA-bd_sf"/>
</dbReference>